<organism evidence="3 4">
    <name type="scientific">Microbotryum saponariae</name>
    <dbReference type="NCBI Taxonomy" id="289078"/>
    <lineage>
        <taxon>Eukaryota</taxon>
        <taxon>Fungi</taxon>
        <taxon>Dikarya</taxon>
        <taxon>Basidiomycota</taxon>
        <taxon>Pucciniomycotina</taxon>
        <taxon>Microbotryomycetes</taxon>
        <taxon>Microbotryales</taxon>
        <taxon>Microbotryaceae</taxon>
        <taxon>Microbotryum</taxon>
    </lineage>
</organism>
<feature type="compositionally biased region" description="Acidic residues" evidence="1">
    <location>
        <begin position="407"/>
        <end position="423"/>
    </location>
</feature>
<evidence type="ECO:0000313" key="4">
    <source>
        <dbReference type="Proteomes" id="UP000249723"/>
    </source>
</evidence>
<dbReference type="Pfam" id="PF00078">
    <property type="entry name" value="RVT_1"/>
    <property type="match status" value="1"/>
</dbReference>
<dbReference type="PANTHER" id="PTHR19446">
    <property type="entry name" value="REVERSE TRANSCRIPTASES"/>
    <property type="match status" value="1"/>
</dbReference>
<accession>A0A2X0MPK7</accession>
<proteinExistence type="predicted"/>
<dbReference type="Gene3D" id="3.60.10.10">
    <property type="entry name" value="Endonuclease/exonuclease/phosphatase"/>
    <property type="match status" value="1"/>
</dbReference>
<feature type="domain" description="Reverse transcriptase" evidence="2">
    <location>
        <begin position="905"/>
        <end position="1071"/>
    </location>
</feature>
<dbReference type="InterPro" id="IPR036691">
    <property type="entry name" value="Endo/exonu/phosph_ase_sf"/>
</dbReference>
<evidence type="ECO:0000259" key="2">
    <source>
        <dbReference type="PROSITE" id="PS50878"/>
    </source>
</evidence>
<dbReference type="SUPFAM" id="SSF56672">
    <property type="entry name" value="DNA/RNA polymerases"/>
    <property type="match status" value="1"/>
</dbReference>
<dbReference type="Proteomes" id="UP000249723">
    <property type="component" value="Unassembled WGS sequence"/>
</dbReference>
<feature type="compositionally biased region" description="Polar residues" evidence="1">
    <location>
        <begin position="341"/>
        <end position="363"/>
    </location>
</feature>
<gene>
    <name evidence="3" type="ORF">BZ3500_MVSOF-1268-A1-R1_CHR12-2G03834</name>
</gene>
<dbReference type="InterPro" id="IPR043502">
    <property type="entry name" value="DNA/RNA_pol_sf"/>
</dbReference>
<name>A0A2X0MPK7_9BASI</name>
<feature type="compositionally biased region" description="Low complexity" evidence="1">
    <location>
        <begin position="424"/>
        <end position="434"/>
    </location>
</feature>
<keyword evidence="4" id="KW-1185">Reference proteome</keyword>
<evidence type="ECO:0000256" key="1">
    <source>
        <dbReference type="SAM" id="MobiDB-lite"/>
    </source>
</evidence>
<feature type="region of interest" description="Disordered" evidence="1">
    <location>
        <begin position="375"/>
        <end position="437"/>
    </location>
</feature>
<feature type="compositionally biased region" description="Basic and acidic residues" evidence="1">
    <location>
        <begin position="386"/>
        <end position="406"/>
    </location>
</feature>
<evidence type="ECO:0000313" key="3">
    <source>
        <dbReference type="EMBL" id="SCZ94344.1"/>
    </source>
</evidence>
<dbReference type="InterPro" id="IPR000477">
    <property type="entry name" value="RT_dom"/>
</dbReference>
<dbReference type="EMBL" id="FMWP01000052">
    <property type="protein sequence ID" value="SCZ94344.1"/>
    <property type="molecule type" value="Genomic_DNA"/>
</dbReference>
<feature type="compositionally biased region" description="Acidic residues" evidence="1">
    <location>
        <begin position="375"/>
        <end position="385"/>
    </location>
</feature>
<dbReference type="SUPFAM" id="SSF56219">
    <property type="entry name" value="DNase I-like"/>
    <property type="match status" value="1"/>
</dbReference>
<protein>
    <submittedName>
        <fullName evidence="3">BZ3500_MvSof-1268-A1-R1_Chr12-2g03834 protein</fullName>
    </submittedName>
</protein>
<feature type="region of interest" description="Disordered" evidence="1">
    <location>
        <begin position="319"/>
        <end position="363"/>
    </location>
</feature>
<reference evidence="4" key="1">
    <citation type="submission" date="2016-10" db="EMBL/GenBank/DDBJ databases">
        <authorList>
            <person name="Jeantristanb JTB J.-T."/>
            <person name="Ricardo R."/>
        </authorList>
    </citation>
    <scope>NUCLEOTIDE SEQUENCE [LARGE SCALE GENOMIC DNA]</scope>
</reference>
<dbReference type="AlphaFoldDB" id="A0A2X0MPK7"/>
<dbReference type="PROSITE" id="PS50878">
    <property type="entry name" value="RT_POL"/>
    <property type="match status" value="1"/>
</dbReference>
<sequence>MAATAAHELTIQEQQRDLAERLLFCKELNIVPGPNAGRMLHVHHHHPLYPPTSAMAMKDASRKLKGSETDYRDVVQPDTIRITLSLATHKSLPRVDVEKALIAHYNTAKPKSMCLFSIPNADISKLGSKFDHLLSDICGISPRVIPADPSKGRNHAVHTYDINFRNAEAFARACQRPAFQYRGSPTTITLPHSPIDRVVEIRLRCHSDRDDPDFWLNGIRIATPEILHFQRNLEVVPDEPFQLLFSGDYWCYVQLPEEAMKDVDFNTFLPVHLTNRQGAVVALNNDLQVGFCGYSRRPGHVRSVCPIQQAKTQRQVVGLNRAVASQPRATSDRGTGDGWATATQSSKARPTTTPSPATGANGMTLTNAFAGLEEEDMEEEGDEEHEENRAEGRGGQKEEMRSGPAEKEEDGSQEEETEDEQAMEVEQGSSSLSSKPNSNDFGLAAALSTPSITTGALRAMLERAGLLQRPCRHPHPGALPPKYQFVNYYAPVNPKERKAHFSTFSLDREPETTVRIIAGDLNDCPNVFVDRKSVSTEGRSGSAPTYWRTLIGRLPFAVIDTIRYLHPHSNHFSRPHQQAGKIKSWSRIDCILLSEQHAHLLVSGTTYLDALLSDHRPVYAGIACPSAKSTPALPSLPETSSQLLRVNTRVYADEAFAARIPFIIDASRESHPLDPLAAFEEAMSRLRSASSDHARHLNRQFSTTKETLERRIHELEALGTFDDGRRAEWQDLVAMTKVLILDRARQMRIRAHIPELSSEEQLSHTVHARLAARRTAIKIDTLRLADGSPSTDLTKCLDHARAYFQDHHTSDDRDPAQVEAARSTLLDPVRRALPRGKKHSDSRFMRPMTARHAKLLEEPFTADEFAAAIAKTDKGRSPGASGLPYEMYQSSPTVFAELLASTCNEAWTKGALPESMTKGIVRLLKKSKPDADYSDLKYYRPITLRECSYKLMTKVLVARLNKVLPSVLPLSQHGFMPGRKASDAGSHLSLLLEQIRSLDLADSALLSLDQESAYDLVDHDWIMSVFRAMGAPERFLGLLNVIYRSVSLRYIINGYLTEAVRMLCGLGQGDP</sequence>